<sequence length="190" mass="22406">MDRLKVILDGDDKNDNLTLPMIKAQNFYKSCIDTDNRDRYAIQGITTLLRQLSGCPLTDRFLLGDTLTSTYLDRNEKNEVELKFRQLAKKVLRFFGVSDNRELDRQLDEIIEFEISLAVASQNDDYRNKYIRVSARNMTQYLNFDLARIIQNVYSRLNYPYSSDTDDKIFIEDFTYLKKLGEILKNTKKR</sequence>
<evidence type="ECO:0000259" key="1">
    <source>
        <dbReference type="Pfam" id="PF05649"/>
    </source>
</evidence>
<proteinExistence type="predicted"/>
<dbReference type="SUPFAM" id="SSF55486">
    <property type="entry name" value="Metalloproteases ('zincins'), catalytic domain"/>
    <property type="match status" value="1"/>
</dbReference>
<keyword evidence="3" id="KW-1185">Reference proteome</keyword>
<dbReference type="InterPro" id="IPR042089">
    <property type="entry name" value="Peptidase_M13_dom_2"/>
</dbReference>
<feature type="domain" description="Peptidase M13 N-terminal" evidence="1">
    <location>
        <begin position="70"/>
        <end position="189"/>
    </location>
</feature>
<comment type="caution">
    <text evidence="2">The sequence shown here is derived from an EMBL/GenBank/DDBJ whole genome shotgun (WGS) entry which is preliminary data.</text>
</comment>
<name>A0A443SGS4_9ACAR</name>
<feature type="non-terminal residue" evidence="2">
    <location>
        <position position="190"/>
    </location>
</feature>
<evidence type="ECO:0000313" key="3">
    <source>
        <dbReference type="Proteomes" id="UP000288716"/>
    </source>
</evidence>
<dbReference type="Gene3D" id="1.10.1380.10">
    <property type="entry name" value="Neutral endopeptidase , domain2"/>
    <property type="match status" value="2"/>
</dbReference>
<accession>A0A443SGS4</accession>
<reference evidence="2 3" key="1">
    <citation type="journal article" date="2018" name="Gigascience">
        <title>Genomes of trombidid mites reveal novel predicted allergens and laterally-transferred genes associated with secondary metabolism.</title>
        <authorList>
            <person name="Dong X."/>
            <person name="Chaisiri K."/>
            <person name="Xia D."/>
            <person name="Armstrong S.D."/>
            <person name="Fang Y."/>
            <person name="Donnelly M.J."/>
            <person name="Kadowaki T."/>
            <person name="McGarry J.W."/>
            <person name="Darby A.C."/>
            <person name="Makepeace B.L."/>
        </authorList>
    </citation>
    <scope>NUCLEOTIDE SEQUENCE [LARGE SCALE GENOMIC DNA]</scope>
    <source>
        <strain evidence="2">UoL-UT</strain>
    </source>
</reference>
<evidence type="ECO:0000313" key="2">
    <source>
        <dbReference type="EMBL" id="RWS26733.1"/>
    </source>
</evidence>
<dbReference type="Pfam" id="PF05649">
    <property type="entry name" value="Peptidase_M13_N"/>
    <property type="match status" value="1"/>
</dbReference>
<gene>
    <name evidence="2" type="ORF">B4U80_12938</name>
</gene>
<dbReference type="AlphaFoldDB" id="A0A443SGS4"/>
<dbReference type="InterPro" id="IPR008753">
    <property type="entry name" value="Peptidase_M13_N"/>
</dbReference>
<protein>
    <recommendedName>
        <fullName evidence="1">Peptidase M13 N-terminal domain-containing protein</fullName>
    </recommendedName>
</protein>
<dbReference type="Proteomes" id="UP000288716">
    <property type="component" value="Unassembled WGS sequence"/>
</dbReference>
<dbReference type="GO" id="GO:0006508">
    <property type="term" value="P:proteolysis"/>
    <property type="evidence" value="ECO:0007669"/>
    <property type="project" value="InterPro"/>
</dbReference>
<dbReference type="VEuPathDB" id="VectorBase:LDEU005306"/>
<organism evidence="2 3">
    <name type="scientific">Leptotrombidium deliense</name>
    <dbReference type="NCBI Taxonomy" id="299467"/>
    <lineage>
        <taxon>Eukaryota</taxon>
        <taxon>Metazoa</taxon>
        <taxon>Ecdysozoa</taxon>
        <taxon>Arthropoda</taxon>
        <taxon>Chelicerata</taxon>
        <taxon>Arachnida</taxon>
        <taxon>Acari</taxon>
        <taxon>Acariformes</taxon>
        <taxon>Trombidiformes</taxon>
        <taxon>Prostigmata</taxon>
        <taxon>Anystina</taxon>
        <taxon>Parasitengona</taxon>
        <taxon>Trombiculoidea</taxon>
        <taxon>Trombiculidae</taxon>
        <taxon>Leptotrombidium</taxon>
    </lineage>
</organism>
<dbReference type="EMBL" id="NCKV01002515">
    <property type="protein sequence ID" value="RWS26733.1"/>
    <property type="molecule type" value="Genomic_DNA"/>
</dbReference>